<dbReference type="PROSITE" id="PS50209">
    <property type="entry name" value="CARD"/>
    <property type="match status" value="1"/>
</dbReference>
<gene>
    <name evidence="9" type="ORF">GDO54_014902</name>
</gene>
<dbReference type="EMBL" id="DYDO01000008">
    <property type="protein sequence ID" value="DBA19020.1"/>
    <property type="molecule type" value="Genomic_DNA"/>
</dbReference>
<dbReference type="Gene3D" id="1.10.533.10">
    <property type="entry name" value="Death Domain, Fas"/>
    <property type="match status" value="2"/>
</dbReference>
<dbReference type="GO" id="GO:0006954">
    <property type="term" value="P:inflammatory response"/>
    <property type="evidence" value="ECO:0007669"/>
    <property type="project" value="UniProtKB-KW"/>
</dbReference>
<dbReference type="InterPro" id="IPR033516">
    <property type="entry name" value="CARD8/ASC/NALP1_CARD"/>
</dbReference>
<dbReference type="Proteomes" id="UP001181693">
    <property type="component" value="Unassembled WGS sequence"/>
</dbReference>
<proteinExistence type="predicted"/>
<dbReference type="InterPro" id="IPR004020">
    <property type="entry name" value="DAPIN"/>
</dbReference>
<dbReference type="CDD" id="cd08330">
    <property type="entry name" value="CARD_ASC_NALP1"/>
    <property type="match status" value="1"/>
</dbReference>
<keyword evidence="2" id="KW-0963">Cytoplasm</keyword>
<protein>
    <recommendedName>
        <fullName evidence="11">Apoptosis-associated speck-like protein containing a CARD</fullName>
    </recommendedName>
</protein>
<keyword evidence="10" id="KW-1185">Reference proteome</keyword>
<evidence type="ECO:0000313" key="9">
    <source>
        <dbReference type="EMBL" id="DBA19020.1"/>
    </source>
</evidence>
<reference evidence="9" key="1">
    <citation type="thesis" date="2020" institute="ProQuest LLC" country="789 East Eisenhower Parkway, Ann Arbor, MI, USA">
        <title>Comparative Genomics and Chromosome Evolution.</title>
        <authorList>
            <person name="Mudd A.B."/>
        </authorList>
    </citation>
    <scope>NUCLEOTIDE SEQUENCE</scope>
    <source>
        <strain evidence="9">1538</strain>
        <tissue evidence="9">Blood</tissue>
    </source>
</reference>
<sequence>MEMTMRDVLLIALEDLGKKSFRKFCNKLMDCKIEKGFSKIPRCKLENAEPDDVVDLIQSYYMDSYGPMLTVDVLNAINEKKVALDLEKNLEKASSSAPIPHVSFVDKHREELIQRCTMVDSILDGLVSENMLLAEEIDTILAEKTCQQQMRKLFVFIRGWSESNKQVLYDVLKKKNPHLIEDLEQP</sequence>
<keyword evidence="5" id="KW-0395">Inflammatory response</keyword>
<evidence type="ECO:0000256" key="1">
    <source>
        <dbReference type="ARBA" id="ARBA00004110"/>
    </source>
</evidence>
<feature type="domain" description="CARD" evidence="7">
    <location>
        <begin position="103"/>
        <end position="186"/>
    </location>
</feature>
<dbReference type="InterPro" id="IPR051249">
    <property type="entry name" value="NLRP_Inflammasome"/>
</dbReference>
<dbReference type="PROSITE" id="PS50824">
    <property type="entry name" value="DAPIN"/>
    <property type="match status" value="1"/>
</dbReference>
<evidence type="ECO:0000256" key="6">
    <source>
        <dbReference type="ARBA" id="ARBA00023233"/>
    </source>
</evidence>
<evidence type="ECO:0000256" key="5">
    <source>
        <dbReference type="ARBA" id="ARBA00023198"/>
    </source>
</evidence>
<dbReference type="CDD" id="cd08321">
    <property type="entry name" value="Pyrin_ASC-like"/>
    <property type="match status" value="1"/>
</dbReference>
<dbReference type="SMART" id="SM01289">
    <property type="entry name" value="PYRIN"/>
    <property type="match status" value="1"/>
</dbReference>
<organism evidence="9 10">
    <name type="scientific">Pyxicephalus adspersus</name>
    <name type="common">African bullfrog</name>
    <dbReference type="NCBI Taxonomy" id="30357"/>
    <lineage>
        <taxon>Eukaryota</taxon>
        <taxon>Metazoa</taxon>
        <taxon>Chordata</taxon>
        <taxon>Craniata</taxon>
        <taxon>Vertebrata</taxon>
        <taxon>Euteleostomi</taxon>
        <taxon>Amphibia</taxon>
        <taxon>Batrachia</taxon>
        <taxon>Anura</taxon>
        <taxon>Neobatrachia</taxon>
        <taxon>Ranoidea</taxon>
        <taxon>Pyxicephalidae</taxon>
        <taxon>Pyxicephalinae</taxon>
        <taxon>Pyxicephalus</taxon>
    </lineage>
</organism>
<keyword evidence="4" id="KW-0391">Immunity</keyword>
<evidence type="ECO:0000256" key="2">
    <source>
        <dbReference type="ARBA" id="ARBA00022490"/>
    </source>
</evidence>
<evidence type="ECO:0000256" key="3">
    <source>
        <dbReference type="ARBA" id="ARBA00022588"/>
    </source>
</evidence>
<keyword evidence="3" id="KW-0399">Innate immunity</keyword>
<dbReference type="SUPFAM" id="SSF47986">
    <property type="entry name" value="DEATH domain"/>
    <property type="match status" value="2"/>
</dbReference>
<name>A0AAV3A6C1_PYXAD</name>
<dbReference type="GO" id="GO:0045087">
    <property type="term" value="P:innate immune response"/>
    <property type="evidence" value="ECO:0007669"/>
    <property type="project" value="UniProtKB-KW"/>
</dbReference>
<dbReference type="GO" id="GO:0061702">
    <property type="term" value="C:canonical inflammasome complex"/>
    <property type="evidence" value="ECO:0007669"/>
    <property type="project" value="UniProtKB-SubCell"/>
</dbReference>
<accession>A0AAV3A6C1</accession>
<dbReference type="PANTHER" id="PTHR46985">
    <property type="entry name" value="NACHT, LRR AND PYD DOMAINS-CONTAINING PROTEIN 1"/>
    <property type="match status" value="1"/>
</dbReference>
<evidence type="ECO:0008006" key="11">
    <source>
        <dbReference type="Google" id="ProtNLM"/>
    </source>
</evidence>
<evidence type="ECO:0000259" key="8">
    <source>
        <dbReference type="PROSITE" id="PS50824"/>
    </source>
</evidence>
<evidence type="ECO:0000259" key="7">
    <source>
        <dbReference type="PROSITE" id="PS50209"/>
    </source>
</evidence>
<evidence type="ECO:0000313" key="10">
    <source>
        <dbReference type="Proteomes" id="UP001181693"/>
    </source>
</evidence>
<evidence type="ECO:0000256" key="4">
    <source>
        <dbReference type="ARBA" id="ARBA00022859"/>
    </source>
</evidence>
<dbReference type="InterPro" id="IPR001315">
    <property type="entry name" value="CARD"/>
</dbReference>
<dbReference type="AlphaFoldDB" id="A0AAV3A6C1"/>
<dbReference type="Pfam" id="PF02758">
    <property type="entry name" value="PYRIN"/>
    <property type="match status" value="1"/>
</dbReference>
<dbReference type="GO" id="GO:0042981">
    <property type="term" value="P:regulation of apoptotic process"/>
    <property type="evidence" value="ECO:0007669"/>
    <property type="project" value="InterPro"/>
</dbReference>
<comment type="caution">
    <text evidence="9">The sequence shown here is derived from an EMBL/GenBank/DDBJ whole genome shotgun (WGS) entry which is preliminary data.</text>
</comment>
<dbReference type="PANTHER" id="PTHR46985:SF2">
    <property type="entry name" value="APOPTOSIS-ASSOCIATED SPECK-LIKE PROTEIN CONTAINING A CARD"/>
    <property type="match status" value="1"/>
</dbReference>
<dbReference type="Pfam" id="PF00619">
    <property type="entry name" value="CARD"/>
    <property type="match status" value="1"/>
</dbReference>
<comment type="subcellular location">
    <subcellularLocation>
        <location evidence="1">Inflammasome</location>
    </subcellularLocation>
</comment>
<keyword evidence="6" id="KW-1271">Inflammasome</keyword>
<feature type="domain" description="Pyrin" evidence="8">
    <location>
        <begin position="1"/>
        <end position="96"/>
    </location>
</feature>
<dbReference type="FunFam" id="1.10.533.10:FF:000013">
    <property type="entry name" value="Apoptosis-associated speck-like protein containing a CARD"/>
    <property type="match status" value="1"/>
</dbReference>
<dbReference type="InterPro" id="IPR011029">
    <property type="entry name" value="DEATH-like_dom_sf"/>
</dbReference>